<dbReference type="InterPro" id="IPR041657">
    <property type="entry name" value="HTH_17"/>
</dbReference>
<dbReference type="InterPro" id="IPR036388">
    <property type="entry name" value="WH-like_DNA-bd_sf"/>
</dbReference>
<dbReference type="Proteomes" id="UP000195981">
    <property type="component" value="Unassembled WGS sequence"/>
</dbReference>
<dbReference type="SUPFAM" id="SSF46955">
    <property type="entry name" value="Putative DNA-binding domain"/>
    <property type="match status" value="1"/>
</dbReference>
<name>A0A1X6WW38_9MICO</name>
<dbReference type="AlphaFoldDB" id="A0A1X6WW38"/>
<dbReference type="Gene3D" id="1.10.10.10">
    <property type="entry name" value="Winged helix-like DNA-binding domain superfamily/Winged helix DNA-binding domain"/>
    <property type="match status" value="1"/>
</dbReference>
<reference evidence="2 3" key="1">
    <citation type="submission" date="2017-02" db="EMBL/GenBank/DDBJ databases">
        <authorList>
            <person name="Peterson S.W."/>
        </authorList>
    </citation>
    <scope>NUCLEOTIDE SEQUENCE [LARGE SCALE GENOMIC DNA]</scope>
    <source>
        <strain evidence="2 3">CIP104813</strain>
    </source>
</reference>
<dbReference type="EMBL" id="FWFG01000037">
    <property type="protein sequence ID" value="SLM89802.1"/>
    <property type="molecule type" value="Genomic_DNA"/>
</dbReference>
<feature type="domain" description="Helix-turn-helix" evidence="1">
    <location>
        <begin position="74"/>
        <end position="122"/>
    </location>
</feature>
<sequence length="146" mass="16095">MTATLMTAARVAITDATVDEARRAPETAGATLVLRTADGRDVSLPSELQQMLLATLQSVAHRGEVVIGRVPDELTSTVAAEMLGVSRPTLMKWAREGAIPSHRVGTHTRFRREDVLRLRAERAEKRRAAFEDLRELEADHADLLDD</sequence>
<dbReference type="RefSeq" id="WP_087102956.1">
    <property type="nucleotide sequence ID" value="NZ_FWFG01000037.1"/>
</dbReference>
<protein>
    <submittedName>
        <fullName evidence="2">Possible excisionase</fullName>
    </submittedName>
</protein>
<dbReference type="NCBIfam" id="TIGR01764">
    <property type="entry name" value="excise"/>
    <property type="match status" value="1"/>
</dbReference>
<organism evidence="2 3">
    <name type="scientific">Brachybacterium nesterenkovii</name>
    <dbReference type="NCBI Taxonomy" id="47847"/>
    <lineage>
        <taxon>Bacteria</taxon>
        <taxon>Bacillati</taxon>
        <taxon>Actinomycetota</taxon>
        <taxon>Actinomycetes</taxon>
        <taxon>Micrococcales</taxon>
        <taxon>Dermabacteraceae</taxon>
        <taxon>Brachybacterium</taxon>
    </lineage>
</organism>
<dbReference type="InterPro" id="IPR009061">
    <property type="entry name" value="DNA-bd_dom_put_sf"/>
</dbReference>
<keyword evidence="3" id="KW-1185">Reference proteome</keyword>
<accession>A0A1X6WW38</accession>
<dbReference type="GO" id="GO:0003677">
    <property type="term" value="F:DNA binding"/>
    <property type="evidence" value="ECO:0007669"/>
    <property type="project" value="InterPro"/>
</dbReference>
<evidence type="ECO:0000313" key="3">
    <source>
        <dbReference type="Proteomes" id="UP000195981"/>
    </source>
</evidence>
<evidence type="ECO:0000313" key="2">
    <source>
        <dbReference type="EMBL" id="SLM89802.1"/>
    </source>
</evidence>
<dbReference type="OrthoDB" id="26212at2"/>
<proteinExistence type="predicted"/>
<evidence type="ECO:0000259" key="1">
    <source>
        <dbReference type="Pfam" id="PF12728"/>
    </source>
</evidence>
<gene>
    <name evidence="2" type="ORF">FM110_04185</name>
</gene>
<dbReference type="Pfam" id="PF12728">
    <property type="entry name" value="HTH_17"/>
    <property type="match status" value="1"/>
</dbReference>
<dbReference type="InterPro" id="IPR010093">
    <property type="entry name" value="SinI_DNA-bd"/>
</dbReference>